<name>A0A3B0K4M3_DROGU</name>
<gene>
    <name evidence="3" type="ORF">DGUA_6G019395</name>
</gene>
<dbReference type="EMBL" id="OUUW01000018">
    <property type="protein sequence ID" value="SPP89154.1"/>
    <property type="molecule type" value="Genomic_DNA"/>
</dbReference>
<keyword evidence="4" id="KW-1185">Reference proteome</keyword>
<evidence type="ECO:0000256" key="1">
    <source>
        <dbReference type="SAM" id="MobiDB-lite"/>
    </source>
</evidence>
<proteinExistence type="predicted"/>
<evidence type="ECO:0000313" key="3">
    <source>
        <dbReference type="EMBL" id="SPP89154.1"/>
    </source>
</evidence>
<accession>A0A3B0K4M3</accession>
<sequence length="136" mass="14630">MAAFTQNQTFAALLLIALAGSTAAQTFTQEDRGSILKFMDVLLNFLDLETDNTTSTVSPLETTTTVPSEPTGETTESTDTTSNSTVGESTSEGTTTLASNSTGSDTTTEVTSTTERRRICFKRVCYKFSSDKGYIY</sequence>
<evidence type="ECO:0000313" key="4">
    <source>
        <dbReference type="Proteomes" id="UP000268350"/>
    </source>
</evidence>
<dbReference type="STRING" id="7266.A0A3B0K4M3"/>
<dbReference type="OMA" id="CFKRVCY"/>
<reference evidence="4" key="1">
    <citation type="submission" date="2018-01" db="EMBL/GenBank/DDBJ databases">
        <authorList>
            <person name="Alioto T."/>
            <person name="Alioto T."/>
        </authorList>
    </citation>
    <scope>NUCLEOTIDE SEQUENCE [LARGE SCALE GENOMIC DNA]</scope>
</reference>
<dbReference type="AlphaFoldDB" id="A0A3B0K4M3"/>
<evidence type="ECO:0000256" key="2">
    <source>
        <dbReference type="SAM" id="SignalP"/>
    </source>
</evidence>
<organism evidence="3 4">
    <name type="scientific">Drosophila guanche</name>
    <name type="common">Fruit fly</name>
    <dbReference type="NCBI Taxonomy" id="7266"/>
    <lineage>
        <taxon>Eukaryota</taxon>
        <taxon>Metazoa</taxon>
        <taxon>Ecdysozoa</taxon>
        <taxon>Arthropoda</taxon>
        <taxon>Hexapoda</taxon>
        <taxon>Insecta</taxon>
        <taxon>Pterygota</taxon>
        <taxon>Neoptera</taxon>
        <taxon>Endopterygota</taxon>
        <taxon>Diptera</taxon>
        <taxon>Brachycera</taxon>
        <taxon>Muscomorpha</taxon>
        <taxon>Ephydroidea</taxon>
        <taxon>Drosophilidae</taxon>
        <taxon>Drosophila</taxon>
        <taxon>Sophophora</taxon>
    </lineage>
</organism>
<feature type="chain" id="PRO_5017468137" evidence="2">
    <location>
        <begin position="25"/>
        <end position="136"/>
    </location>
</feature>
<dbReference type="Proteomes" id="UP000268350">
    <property type="component" value="Unassembled WGS sequence"/>
</dbReference>
<dbReference type="OrthoDB" id="7869387at2759"/>
<feature type="region of interest" description="Disordered" evidence="1">
    <location>
        <begin position="53"/>
        <end position="113"/>
    </location>
</feature>
<keyword evidence="2" id="KW-0732">Signal</keyword>
<protein>
    <submittedName>
        <fullName evidence="3">Uncharacterized protein</fullName>
    </submittedName>
</protein>
<feature type="signal peptide" evidence="2">
    <location>
        <begin position="1"/>
        <end position="24"/>
    </location>
</feature>